<keyword evidence="4" id="KW-1185">Reference proteome</keyword>
<dbReference type="SUPFAM" id="SSF63829">
    <property type="entry name" value="Calcium-dependent phosphotriesterase"/>
    <property type="match status" value="1"/>
</dbReference>
<dbReference type="InterPro" id="IPR011110">
    <property type="entry name" value="Reg_prop"/>
</dbReference>
<dbReference type="eggNOG" id="COG2208">
    <property type="taxonomic scope" value="Bacteria"/>
</dbReference>
<gene>
    <name evidence="3" type="ORF">M23134_02611</name>
</gene>
<dbReference type="PANTHER" id="PTHR43156">
    <property type="entry name" value="STAGE II SPORULATION PROTEIN E-RELATED"/>
    <property type="match status" value="1"/>
</dbReference>
<dbReference type="eggNOG" id="COG2771">
    <property type="taxonomic scope" value="Bacteria"/>
</dbReference>
<dbReference type="PANTHER" id="PTHR43156:SF9">
    <property type="entry name" value="HAMP DOMAIN-CONTAINING PROTEIN"/>
    <property type="match status" value="1"/>
</dbReference>
<evidence type="ECO:0000256" key="1">
    <source>
        <dbReference type="ARBA" id="ARBA00022801"/>
    </source>
</evidence>
<dbReference type="GO" id="GO:0016791">
    <property type="term" value="F:phosphatase activity"/>
    <property type="evidence" value="ECO:0007669"/>
    <property type="project" value="TreeGrafter"/>
</dbReference>
<accession>A1ZNQ3</accession>
<evidence type="ECO:0000313" key="3">
    <source>
        <dbReference type="EMBL" id="EAY27942.1"/>
    </source>
</evidence>
<dbReference type="AlphaFoldDB" id="A1ZNQ3"/>
<dbReference type="InterPro" id="IPR001932">
    <property type="entry name" value="PPM-type_phosphatase-like_dom"/>
</dbReference>
<evidence type="ECO:0000313" key="4">
    <source>
        <dbReference type="Proteomes" id="UP000004095"/>
    </source>
</evidence>
<dbReference type="Gene3D" id="2.60.40.10">
    <property type="entry name" value="Immunoglobulins"/>
    <property type="match status" value="1"/>
</dbReference>
<dbReference type="EMBL" id="AAWS01000019">
    <property type="protein sequence ID" value="EAY27942.1"/>
    <property type="molecule type" value="Genomic_DNA"/>
</dbReference>
<dbReference type="InterPro" id="IPR036457">
    <property type="entry name" value="PPM-type-like_dom_sf"/>
</dbReference>
<dbReference type="InterPro" id="IPR015943">
    <property type="entry name" value="WD40/YVTN_repeat-like_dom_sf"/>
</dbReference>
<comment type="caution">
    <text evidence="3">The sequence shown here is derived from an EMBL/GenBank/DDBJ whole genome shotgun (WGS) entry which is preliminary data.</text>
</comment>
<keyword evidence="1" id="KW-0378">Hydrolase</keyword>
<dbReference type="Gene3D" id="2.130.10.10">
    <property type="entry name" value="YVTN repeat-like/Quinoprotein amine dehydrogenase"/>
    <property type="match status" value="2"/>
</dbReference>
<dbReference type="Pfam" id="PF07494">
    <property type="entry name" value="Reg_prop"/>
    <property type="match status" value="1"/>
</dbReference>
<name>A1ZNQ3_MICM2</name>
<dbReference type="Gene3D" id="3.60.40.10">
    <property type="entry name" value="PPM-type phosphatase domain"/>
    <property type="match status" value="1"/>
</dbReference>
<proteinExistence type="predicted"/>
<organism evidence="3 4">
    <name type="scientific">Microscilla marina ATCC 23134</name>
    <dbReference type="NCBI Taxonomy" id="313606"/>
    <lineage>
        <taxon>Bacteria</taxon>
        <taxon>Pseudomonadati</taxon>
        <taxon>Bacteroidota</taxon>
        <taxon>Cytophagia</taxon>
        <taxon>Cytophagales</taxon>
        <taxon>Microscillaceae</taxon>
        <taxon>Microscilla</taxon>
    </lineage>
</organism>
<feature type="domain" description="PPM-type phosphatase" evidence="2">
    <location>
        <begin position="903"/>
        <end position="1127"/>
    </location>
</feature>
<dbReference type="Proteomes" id="UP000004095">
    <property type="component" value="Unassembled WGS sequence"/>
</dbReference>
<dbReference type="InterPro" id="IPR011123">
    <property type="entry name" value="Y_Y_Y"/>
</dbReference>
<sequence length="1127" mass="129711">MATITPHTTKLFLYGWLTYNYFIRQKLVKQMNPITAILFFLLLSFSPAIVAQKIKSKGIPYIRNYTVGEYQAYTQNWAVTQDNQGVMYFGNNSGILEFDGVHWRLIQFINGGRVKDFAKDSQGTIYVCGRDIGYLQKDTLGQTRFVSLQDQIPPSCKKQAFWQVHVTTQGVIFQGRNYLCIWKNNQMKVIKPPKNQFSSSFYLQQQYYIQVVGIGLFMLQQGQLVLMPGGNLFDKTRLRVMFMLGNRLIGMAGGKTFYYTPKKLFEVYHWGTYLDTFIQKSELYSYTRLNSRHLVLGTRNKGLVVIDTSGRIIQHLHQGNGLQNNRVFAMASDNQGNLWAALNIGLSQVHPYSSISYFGKSHHIHSKVHNVTLHQNKLYLATSKGLLQTQWKTSRHLNQKFSKASKGLKNFQMWDILSSNQELINTYNHGILGITPDQERKLGPFNYNTWRLLSYQNLVLAGTNQGVALFKKTSQGLKYSHFIKGFSEKVRYMTYAPSSNTLWIGRLYQDGVYRLQLNDSLDSIVSCTLYTTAHGLPSSKHNKVLQLSQTQVLIGTSDGFYVFNKATNRFEPKKNWNKLLGKNKRVLWAEQDSLGNVYCQITEHDQVAQSFIQIVLLQKQPDGSYTLHHKPFTALRGRLRNYNDDIHILNNQEVMFTIEGGIAHYDPTIPQPVHQKFQTKLHKVELIGQQDSLILAGGNTIEQPAVLSYNTNNIRFSFAALFYAYAEQNEYQYQLRGFDKGWSAWSKTTQKEYTNLPEGNYEFRVRSKNIHGDVGQETLFCFEVLSPWYRTGNAYAGYGLLLMLLFMASVKSYSWRVIRQRNRLEHKVQLRTAKIAQQKSFIEIKNKELIQQQDEIVAQRDLIELQNEVLKSSHLKISQSLRAARKIQQAVLPFAERIHPLFTDYFTLYRPKDVVSGDFYWIEPIDDAIFIAVADCTGHGIPGAFMSMMGCALLDQIIRINGIHNPAQALDTLHSEVYRVLQQEKSKDRSGMDIALCKLEKQPEEQTKVTFAGGKRPLYYTNSNCGKIRELRGTPKSIGGWQRQNISYANQTLYLPAQSALYMCSDGYTDQNNPQRQKLGQECLQYLLERICKYQMLKQKYALEQLLDEHRQGEEQRDDILVVGIRL</sequence>
<evidence type="ECO:0000259" key="2">
    <source>
        <dbReference type="SMART" id="SM00331"/>
    </source>
</evidence>
<dbReference type="Pfam" id="PF07228">
    <property type="entry name" value="SpoIIE"/>
    <property type="match status" value="1"/>
</dbReference>
<keyword evidence="3" id="KW-0808">Transferase</keyword>
<dbReference type="InterPro" id="IPR052016">
    <property type="entry name" value="Bact_Sigma-Reg"/>
</dbReference>
<reference evidence="3 4" key="1">
    <citation type="submission" date="2007-01" db="EMBL/GenBank/DDBJ databases">
        <authorList>
            <person name="Haygood M."/>
            <person name="Podell S."/>
            <person name="Anderson C."/>
            <person name="Hopkinson B."/>
            <person name="Roe K."/>
            <person name="Barbeau K."/>
            <person name="Gaasterland T."/>
            <person name="Ferriera S."/>
            <person name="Johnson J."/>
            <person name="Kravitz S."/>
            <person name="Beeson K."/>
            <person name="Sutton G."/>
            <person name="Rogers Y.-H."/>
            <person name="Friedman R."/>
            <person name="Frazier M."/>
            <person name="Venter J.C."/>
        </authorList>
    </citation>
    <scope>NUCLEOTIDE SEQUENCE [LARGE SCALE GENOMIC DNA]</scope>
    <source>
        <strain evidence="3 4">ATCC 23134</strain>
    </source>
</reference>
<dbReference type="eggNOG" id="COG3292">
    <property type="taxonomic scope" value="Bacteria"/>
</dbReference>
<dbReference type="InterPro" id="IPR013783">
    <property type="entry name" value="Ig-like_fold"/>
</dbReference>
<keyword evidence="3" id="KW-0418">Kinase</keyword>
<dbReference type="Pfam" id="PF07495">
    <property type="entry name" value="Y_Y_Y"/>
    <property type="match status" value="1"/>
</dbReference>
<protein>
    <submittedName>
        <fullName evidence="3">Putative two-component system, histidine kinase</fullName>
    </submittedName>
</protein>
<dbReference type="SMART" id="SM00331">
    <property type="entry name" value="PP2C_SIG"/>
    <property type="match status" value="1"/>
</dbReference>
<dbReference type="GO" id="GO:0016301">
    <property type="term" value="F:kinase activity"/>
    <property type="evidence" value="ECO:0007669"/>
    <property type="project" value="UniProtKB-KW"/>
</dbReference>